<protein>
    <submittedName>
        <fullName evidence="2">Uncharacterized protein</fullName>
    </submittedName>
</protein>
<organism evidence="2 3">
    <name type="scientific">Botryotinia calthae</name>
    <dbReference type="NCBI Taxonomy" id="38488"/>
    <lineage>
        <taxon>Eukaryota</taxon>
        <taxon>Fungi</taxon>
        <taxon>Dikarya</taxon>
        <taxon>Ascomycota</taxon>
        <taxon>Pezizomycotina</taxon>
        <taxon>Leotiomycetes</taxon>
        <taxon>Helotiales</taxon>
        <taxon>Sclerotiniaceae</taxon>
        <taxon>Botryotinia</taxon>
    </lineage>
</organism>
<reference evidence="2 3" key="1">
    <citation type="submission" date="2017-11" db="EMBL/GenBank/DDBJ databases">
        <title>Comparative genomics of Botrytis spp.</title>
        <authorList>
            <person name="Valero-Jimenez C.A."/>
            <person name="Tapia P."/>
            <person name="Veloso J."/>
            <person name="Silva-Moreno E."/>
            <person name="Staats M."/>
            <person name="Valdes J.H."/>
            <person name="Van Kan J.A.L."/>
        </authorList>
    </citation>
    <scope>NUCLEOTIDE SEQUENCE [LARGE SCALE GENOMIC DNA]</scope>
    <source>
        <strain evidence="2 3">MUCL2830</strain>
    </source>
</reference>
<feature type="compositionally biased region" description="Basic residues" evidence="1">
    <location>
        <begin position="146"/>
        <end position="166"/>
    </location>
</feature>
<evidence type="ECO:0000256" key="1">
    <source>
        <dbReference type="SAM" id="MobiDB-lite"/>
    </source>
</evidence>
<gene>
    <name evidence="2" type="ORF">BOTCAL_0316g00020</name>
</gene>
<accession>A0A4Y8CW30</accession>
<sequence>MSSDTLETPGKSPDSASSCSTLKWPVDPTPLTPRQQHQKISKLDSSSFPLTDLFHTERDTSIDHINSNFPQGNKEPAHGYSILLSNKSRDLRKQFPSSAILTPQSMGQTPLLEDGKGAHFSSINKSKNALVGRTVPKTQPYIQVRPSKRKRTRTNNQPRKNHNRTSSHRDASPEIGNRVATEDDNSSWEVSKILEIGKRPMDFPSPAELPELYVRASWIDFSPPPLKINLGIIFLALRMQED</sequence>
<proteinExistence type="predicted"/>
<feature type="region of interest" description="Disordered" evidence="1">
    <location>
        <begin position="1"/>
        <end position="44"/>
    </location>
</feature>
<dbReference type="EMBL" id="PHWZ01000315">
    <property type="protein sequence ID" value="TEY46322.1"/>
    <property type="molecule type" value="Genomic_DNA"/>
</dbReference>
<evidence type="ECO:0000313" key="2">
    <source>
        <dbReference type="EMBL" id="TEY46322.1"/>
    </source>
</evidence>
<dbReference type="AlphaFoldDB" id="A0A4Y8CW30"/>
<feature type="region of interest" description="Disordered" evidence="1">
    <location>
        <begin position="128"/>
        <end position="183"/>
    </location>
</feature>
<dbReference type="Proteomes" id="UP000297299">
    <property type="component" value="Unassembled WGS sequence"/>
</dbReference>
<name>A0A4Y8CW30_9HELO</name>
<comment type="caution">
    <text evidence="2">The sequence shown here is derived from an EMBL/GenBank/DDBJ whole genome shotgun (WGS) entry which is preliminary data.</text>
</comment>
<keyword evidence="3" id="KW-1185">Reference proteome</keyword>
<evidence type="ECO:0000313" key="3">
    <source>
        <dbReference type="Proteomes" id="UP000297299"/>
    </source>
</evidence>